<sequence>MPLEMIRYTSFFVFCHIVVSLNLISAATSTPHFDGTCMMEKELAREIGRGEFCQAISPRRPGKTAVVAETVARSSRQQLSGERSAHESGFG</sequence>
<dbReference type="Proteomes" id="UP001187415">
    <property type="component" value="Unassembled WGS sequence"/>
</dbReference>
<keyword evidence="2" id="KW-0732">Signal</keyword>
<dbReference type="EMBL" id="JAUPFM010000015">
    <property type="protein sequence ID" value="KAK2828152.1"/>
    <property type="molecule type" value="Genomic_DNA"/>
</dbReference>
<accession>A0AA88M2E3</accession>
<feature type="chain" id="PRO_5041726053" description="Secreted protein" evidence="2">
    <location>
        <begin position="30"/>
        <end position="91"/>
    </location>
</feature>
<evidence type="ECO:0008006" key="5">
    <source>
        <dbReference type="Google" id="ProtNLM"/>
    </source>
</evidence>
<feature type="region of interest" description="Disordered" evidence="1">
    <location>
        <begin position="71"/>
        <end position="91"/>
    </location>
</feature>
<protein>
    <recommendedName>
        <fullName evidence="5">Secreted protein</fullName>
    </recommendedName>
</protein>
<evidence type="ECO:0000256" key="1">
    <source>
        <dbReference type="SAM" id="MobiDB-lite"/>
    </source>
</evidence>
<dbReference type="AlphaFoldDB" id="A0AA88M2E3"/>
<keyword evidence="4" id="KW-1185">Reference proteome</keyword>
<comment type="caution">
    <text evidence="3">The sequence shown here is derived from an EMBL/GenBank/DDBJ whole genome shotgun (WGS) entry which is preliminary data.</text>
</comment>
<evidence type="ECO:0000313" key="3">
    <source>
        <dbReference type="EMBL" id="KAK2828152.1"/>
    </source>
</evidence>
<organism evidence="3 4">
    <name type="scientific">Channa striata</name>
    <name type="common">Snakehead murrel</name>
    <name type="synonym">Ophicephalus striatus</name>
    <dbReference type="NCBI Taxonomy" id="64152"/>
    <lineage>
        <taxon>Eukaryota</taxon>
        <taxon>Metazoa</taxon>
        <taxon>Chordata</taxon>
        <taxon>Craniata</taxon>
        <taxon>Vertebrata</taxon>
        <taxon>Euteleostomi</taxon>
        <taxon>Actinopterygii</taxon>
        <taxon>Neopterygii</taxon>
        <taxon>Teleostei</taxon>
        <taxon>Neoteleostei</taxon>
        <taxon>Acanthomorphata</taxon>
        <taxon>Anabantaria</taxon>
        <taxon>Anabantiformes</taxon>
        <taxon>Channoidei</taxon>
        <taxon>Channidae</taxon>
        <taxon>Channa</taxon>
    </lineage>
</organism>
<reference evidence="3" key="1">
    <citation type="submission" date="2023-07" db="EMBL/GenBank/DDBJ databases">
        <title>Chromosome-level Genome Assembly of Striped Snakehead (Channa striata).</title>
        <authorList>
            <person name="Liu H."/>
        </authorList>
    </citation>
    <scope>NUCLEOTIDE SEQUENCE</scope>
    <source>
        <strain evidence="3">Gz</strain>
        <tissue evidence="3">Muscle</tissue>
    </source>
</reference>
<feature type="signal peptide" evidence="2">
    <location>
        <begin position="1"/>
        <end position="29"/>
    </location>
</feature>
<evidence type="ECO:0000256" key="2">
    <source>
        <dbReference type="SAM" id="SignalP"/>
    </source>
</evidence>
<evidence type="ECO:0000313" key="4">
    <source>
        <dbReference type="Proteomes" id="UP001187415"/>
    </source>
</evidence>
<name>A0AA88M2E3_CHASR</name>
<proteinExistence type="predicted"/>
<feature type="compositionally biased region" description="Polar residues" evidence="1">
    <location>
        <begin position="72"/>
        <end position="81"/>
    </location>
</feature>
<gene>
    <name evidence="3" type="ORF">Q5P01_019186</name>
</gene>